<gene>
    <name evidence="14" type="primary">deaD_3</name>
    <name evidence="14" type="ORF">NCTC10172_00249</name>
</gene>
<feature type="compositionally biased region" description="Basic and acidic residues" evidence="10">
    <location>
        <begin position="386"/>
        <end position="422"/>
    </location>
</feature>
<evidence type="ECO:0000256" key="10">
    <source>
        <dbReference type="SAM" id="MobiDB-lite"/>
    </source>
</evidence>
<dbReference type="SUPFAM" id="SSF52540">
    <property type="entry name" value="P-loop containing nucleoside triphosphate hydrolases"/>
    <property type="match status" value="1"/>
</dbReference>
<dbReference type="GO" id="GO:0005829">
    <property type="term" value="C:cytosol"/>
    <property type="evidence" value="ECO:0007669"/>
    <property type="project" value="TreeGrafter"/>
</dbReference>
<feature type="region of interest" description="Disordered" evidence="10">
    <location>
        <begin position="386"/>
        <end position="451"/>
    </location>
</feature>
<comment type="similarity">
    <text evidence="7">Belongs to the DEAD box helicase family.</text>
</comment>
<dbReference type="GO" id="GO:0003723">
    <property type="term" value="F:RNA binding"/>
    <property type="evidence" value="ECO:0007669"/>
    <property type="project" value="UniProtKB-ARBA"/>
</dbReference>
<sequence>MNTFSNLGLNEKIAKSVAFVGYTEPTPIQVEAIPHLLAKKDLLGSAQTGTGKTAAFALPILQHIYESLDFTKPRKIEALILAPTRELATQIGENFTKYSKFINIKNTIIYGGVSQKKQEEALRKGVDILIATPGRLMDLMEQKIVKLDHVKYLVLDEADQMLDMGFIKDIKKIISHIPKERQSMLFSATMPKEIEKLATEMLVDPVRIAVAPVTQTLDIISQRVYHVKKKQKINLLAHLLETENMKRVLIFVRTKRNADRLVKNLAELNIHAEPIHGNKSQAARDRALLNFKTGKTKILVATDVASRGLDISGLDYVFNYELPEIEETFIHRIGRTGRAGKAGEAIAFVSDEEKDLLKDIEKHINLKLQVFPHPFMDEKEKEVVKDVKTTKETKKNPSNKKNDQKKKVEKQPDYLRFRGYDPKKKKNSKKKSDSFEQYKKKKNPYYQSKSK</sequence>
<name>A0A449BIF5_9MOLU</name>
<evidence type="ECO:0000313" key="15">
    <source>
        <dbReference type="Proteomes" id="UP000290909"/>
    </source>
</evidence>
<dbReference type="STRING" id="1408416.GCA_000702765_00804"/>
<feature type="short sequence motif" description="Q motif" evidence="9">
    <location>
        <begin position="2"/>
        <end position="30"/>
    </location>
</feature>
<dbReference type="Pfam" id="PF00270">
    <property type="entry name" value="DEAD"/>
    <property type="match status" value="1"/>
</dbReference>
<feature type="domain" description="Helicase ATP-binding" evidence="11">
    <location>
        <begin position="33"/>
        <end position="208"/>
    </location>
</feature>
<dbReference type="KEGG" id="ahk:NCTC10172_00249"/>
<dbReference type="CDD" id="cd18787">
    <property type="entry name" value="SF2_C_DEAD"/>
    <property type="match status" value="1"/>
</dbReference>
<comment type="catalytic activity">
    <reaction evidence="8">
        <text>ATP + H2O = ADP + phosphate + H(+)</text>
        <dbReference type="Rhea" id="RHEA:13065"/>
        <dbReference type="ChEBI" id="CHEBI:15377"/>
        <dbReference type="ChEBI" id="CHEBI:15378"/>
        <dbReference type="ChEBI" id="CHEBI:30616"/>
        <dbReference type="ChEBI" id="CHEBI:43474"/>
        <dbReference type="ChEBI" id="CHEBI:456216"/>
        <dbReference type="EC" id="3.6.4.13"/>
    </reaction>
</comment>
<dbReference type="InterPro" id="IPR014014">
    <property type="entry name" value="RNA_helicase_DEAD_Q_motif"/>
</dbReference>
<dbReference type="GO" id="GO:0003724">
    <property type="term" value="F:RNA helicase activity"/>
    <property type="evidence" value="ECO:0007669"/>
    <property type="project" value="UniProtKB-EC"/>
</dbReference>
<dbReference type="InterPro" id="IPR001650">
    <property type="entry name" value="Helicase_C-like"/>
</dbReference>
<dbReference type="AlphaFoldDB" id="A0A449BIF5"/>
<dbReference type="InterPro" id="IPR014001">
    <property type="entry name" value="Helicase_ATP-bd"/>
</dbReference>
<dbReference type="PANTHER" id="PTHR47959:SF13">
    <property type="entry name" value="ATP-DEPENDENT RNA HELICASE RHLE"/>
    <property type="match status" value="1"/>
</dbReference>
<dbReference type="Gene3D" id="3.40.50.300">
    <property type="entry name" value="P-loop containing nucleotide triphosphate hydrolases"/>
    <property type="match status" value="2"/>
</dbReference>
<dbReference type="GO" id="GO:0016887">
    <property type="term" value="F:ATP hydrolysis activity"/>
    <property type="evidence" value="ECO:0007669"/>
    <property type="project" value="RHEA"/>
</dbReference>
<keyword evidence="4 14" id="KW-0378">Hydrolase</keyword>
<feature type="domain" description="DEAD-box RNA helicase Q" evidence="13">
    <location>
        <begin position="2"/>
        <end position="30"/>
    </location>
</feature>
<dbReference type="EMBL" id="LR215050">
    <property type="protein sequence ID" value="VEU82241.1"/>
    <property type="molecule type" value="Genomic_DNA"/>
</dbReference>
<organism evidence="14 15">
    <name type="scientific">Acholeplasma hippikon</name>
    <dbReference type="NCBI Taxonomy" id="264636"/>
    <lineage>
        <taxon>Bacteria</taxon>
        <taxon>Bacillati</taxon>
        <taxon>Mycoplasmatota</taxon>
        <taxon>Mollicutes</taxon>
        <taxon>Acholeplasmatales</taxon>
        <taxon>Acholeplasmataceae</taxon>
        <taxon>Acholeplasma</taxon>
    </lineage>
</organism>
<keyword evidence="6" id="KW-0067">ATP-binding</keyword>
<dbReference type="FunFam" id="3.40.50.300:FF:000108">
    <property type="entry name" value="ATP-dependent RNA helicase RhlE"/>
    <property type="match status" value="1"/>
</dbReference>
<dbReference type="PROSITE" id="PS51195">
    <property type="entry name" value="Q_MOTIF"/>
    <property type="match status" value="1"/>
</dbReference>
<evidence type="ECO:0000256" key="9">
    <source>
        <dbReference type="PROSITE-ProRule" id="PRU00552"/>
    </source>
</evidence>
<evidence type="ECO:0000256" key="7">
    <source>
        <dbReference type="ARBA" id="ARBA00038437"/>
    </source>
</evidence>
<dbReference type="Pfam" id="PF00271">
    <property type="entry name" value="Helicase_C"/>
    <property type="match status" value="1"/>
</dbReference>
<dbReference type="CDD" id="cd00268">
    <property type="entry name" value="DEADc"/>
    <property type="match status" value="1"/>
</dbReference>
<dbReference type="RefSeq" id="WP_035369122.1">
    <property type="nucleotide sequence ID" value="NZ_LR215050.1"/>
</dbReference>
<evidence type="ECO:0000256" key="6">
    <source>
        <dbReference type="ARBA" id="ARBA00022840"/>
    </source>
</evidence>
<reference evidence="14 15" key="1">
    <citation type="submission" date="2019-01" db="EMBL/GenBank/DDBJ databases">
        <authorList>
            <consortium name="Pathogen Informatics"/>
        </authorList>
    </citation>
    <scope>NUCLEOTIDE SEQUENCE [LARGE SCALE GENOMIC DNA]</scope>
    <source>
        <strain evidence="14 15">NCTC10172</strain>
    </source>
</reference>
<proteinExistence type="inferred from homology"/>
<dbReference type="PANTHER" id="PTHR47959">
    <property type="entry name" value="ATP-DEPENDENT RNA HELICASE RHLE-RELATED"/>
    <property type="match status" value="1"/>
</dbReference>
<dbReference type="InterPro" id="IPR027417">
    <property type="entry name" value="P-loop_NTPase"/>
</dbReference>
<protein>
    <recommendedName>
        <fullName evidence="1">RNA helicase</fullName>
        <ecNumber evidence="1">3.6.4.13</ecNumber>
    </recommendedName>
</protein>
<dbReference type="GO" id="GO:0005524">
    <property type="term" value="F:ATP binding"/>
    <property type="evidence" value="ECO:0007669"/>
    <property type="project" value="UniProtKB-KW"/>
</dbReference>
<keyword evidence="2" id="KW-0963">Cytoplasm</keyword>
<dbReference type="Proteomes" id="UP000290909">
    <property type="component" value="Chromosome"/>
</dbReference>
<feature type="domain" description="Helicase C-terminal" evidence="12">
    <location>
        <begin position="234"/>
        <end position="379"/>
    </location>
</feature>
<dbReference type="SMART" id="SM00487">
    <property type="entry name" value="DEXDc"/>
    <property type="match status" value="1"/>
</dbReference>
<evidence type="ECO:0000256" key="5">
    <source>
        <dbReference type="ARBA" id="ARBA00022806"/>
    </source>
</evidence>
<evidence type="ECO:0000256" key="2">
    <source>
        <dbReference type="ARBA" id="ARBA00022490"/>
    </source>
</evidence>
<dbReference type="PROSITE" id="PS51192">
    <property type="entry name" value="HELICASE_ATP_BIND_1"/>
    <property type="match status" value="1"/>
</dbReference>
<evidence type="ECO:0000313" key="14">
    <source>
        <dbReference type="EMBL" id="VEU82241.1"/>
    </source>
</evidence>
<evidence type="ECO:0000259" key="13">
    <source>
        <dbReference type="PROSITE" id="PS51195"/>
    </source>
</evidence>
<evidence type="ECO:0000256" key="1">
    <source>
        <dbReference type="ARBA" id="ARBA00012552"/>
    </source>
</evidence>
<dbReference type="EC" id="3.6.4.13" evidence="1"/>
<dbReference type="InterPro" id="IPR011545">
    <property type="entry name" value="DEAD/DEAH_box_helicase_dom"/>
</dbReference>
<dbReference type="SMART" id="SM00490">
    <property type="entry name" value="HELICc"/>
    <property type="match status" value="1"/>
</dbReference>
<evidence type="ECO:0000259" key="11">
    <source>
        <dbReference type="PROSITE" id="PS51192"/>
    </source>
</evidence>
<evidence type="ECO:0000256" key="8">
    <source>
        <dbReference type="ARBA" id="ARBA00047984"/>
    </source>
</evidence>
<evidence type="ECO:0000259" key="12">
    <source>
        <dbReference type="PROSITE" id="PS51194"/>
    </source>
</evidence>
<evidence type="ECO:0000256" key="3">
    <source>
        <dbReference type="ARBA" id="ARBA00022741"/>
    </source>
</evidence>
<keyword evidence="3" id="KW-0547">Nucleotide-binding</keyword>
<keyword evidence="5 14" id="KW-0347">Helicase</keyword>
<dbReference type="InterPro" id="IPR050079">
    <property type="entry name" value="DEAD_box_RNA_helicase"/>
</dbReference>
<accession>A0A449BIF5</accession>
<dbReference type="PROSITE" id="PS51194">
    <property type="entry name" value="HELICASE_CTER"/>
    <property type="match status" value="1"/>
</dbReference>
<dbReference type="InterPro" id="IPR044742">
    <property type="entry name" value="DEAD/DEAH_RhlB"/>
</dbReference>
<evidence type="ECO:0000256" key="4">
    <source>
        <dbReference type="ARBA" id="ARBA00022801"/>
    </source>
</evidence>
<keyword evidence="15" id="KW-1185">Reference proteome</keyword>